<sequence>MTAWNLEHSQNPSRRGLNRTVLLTALGAVAGLLVGVVLTVGVVIWGMSQVVEQGGTVSLQPIIELQQAANGDVTAHSGNGVLTLAMIGLLVGAVAGALTGHFTRKS</sequence>
<name>A0A3N4A861_9MICC</name>
<reference evidence="2 3" key="1">
    <citation type="submission" date="2018-10" db="EMBL/GenBank/DDBJ databases">
        <title>Kocuria sp. M5W7-7, whole genome shotgun sequence.</title>
        <authorList>
            <person name="Tuo L."/>
        </authorList>
    </citation>
    <scope>NUCLEOTIDE SEQUENCE [LARGE SCALE GENOMIC DNA]</scope>
    <source>
        <strain evidence="2 3">M5W7-7</strain>
    </source>
</reference>
<organism evidence="2 3">
    <name type="scientific">Kocuria soli</name>
    <dbReference type="NCBI Taxonomy" id="2485125"/>
    <lineage>
        <taxon>Bacteria</taxon>
        <taxon>Bacillati</taxon>
        <taxon>Actinomycetota</taxon>
        <taxon>Actinomycetes</taxon>
        <taxon>Micrococcales</taxon>
        <taxon>Micrococcaceae</taxon>
        <taxon>Kocuria</taxon>
    </lineage>
</organism>
<keyword evidence="1" id="KW-0472">Membrane</keyword>
<accession>A0A3N4A861</accession>
<evidence type="ECO:0000256" key="1">
    <source>
        <dbReference type="SAM" id="Phobius"/>
    </source>
</evidence>
<keyword evidence="1" id="KW-1133">Transmembrane helix</keyword>
<dbReference type="RefSeq" id="WP_123823637.1">
    <property type="nucleotide sequence ID" value="NZ_RKMF01000001.1"/>
</dbReference>
<keyword evidence="1" id="KW-0812">Transmembrane</keyword>
<evidence type="ECO:0000313" key="3">
    <source>
        <dbReference type="Proteomes" id="UP000270616"/>
    </source>
</evidence>
<dbReference type="AlphaFoldDB" id="A0A3N4A861"/>
<proteinExistence type="predicted"/>
<evidence type="ECO:0000313" key="2">
    <source>
        <dbReference type="EMBL" id="ROZ65745.1"/>
    </source>
</evidence>
<keyword evidence="3" id="KW-1185">Reference proteome</keyword>
<protein>
    <submittedName>
        <fullName evidence="2">Uncharacterized protein</fullName>
    </submittedName>
</protein>
<feature type="transmembrane region" description="Helical" evidence="1">
    <location>
        <begin position="21"/>
        <end position="45"/>
    </location>
</feature>
<comment type="caution">
    <text evidence="2">The sequence shown here is derived from an EMBL/GenBank/DDBJ whole genome shotgun (WGS) entry which is preliminary data.</text>
</comment>
<feature type="transmembrane region" description="Helical" evidence="1">
    <location>
        <begin position="81"/>
        <end position="102"/>
    </location>
</feature>
<dbReference type="EMBL" id="RKMF01000001">
    <property type="protein sequence ID" value="ROZ65745.1"/>
    <property type="molecule type" value="Genomic_DNA"/>
</dbReference>
<gene>
    <name evidence="2" type="ORF">EDL96_01345</name>
</gene>
<dbReference type="Proteomes" id="UP000270616">
    <property type="component" value="Unassembled WGS sequence"/>
</dbReference>